<dbReference type="InterPro" id="IPR035906">
    <property type="entry name" value="MetI-like_sf"/>
</dbReference>
<evidence type="ECO:0000256" key="4">
    <source>
        <dbReference type="ARBA" id="ARBA00022692"/>
    </source>
</evidence>
<feature type="transmembrane region" description="Helical" evidence="7">
    <location>
        <begin position="110"/>
        <end position="134"/>
    </location>
</feature>
<comment type="caution">
    <text evidence="10">The sequence shown here is derived from an EMBL/GenBank/DDBJ whole genome shotgun (WGS) entry which is preliminary data.</text>
</comment>
<evidence type="ECO:0000256" key="8">
    <source>
        <dbReference type="SAM" id="MobiDB-lite"/>
    </source>
</evidence>
<reference evidence="10 11" key="1">
    <citation type="submission" date="2016-08" db="EMBL/GenBank/DDBJ databases">
        <title>Genome sequencing of Paenibacillus sp. TI45-13ar, isolated from Korean traditional nuruk.</title>
        <authorList>
            <person name="Kim S.-J."/>
        </authorList>
    </citation>
    <scope>NUCLEOTIDE SEQUENCE [LARGE SCALE GENOMIC DNA]</scope>
    <source>
        <strain evidence="10 11">TI45-13ar</strain>
    </source>
</reference>
<keyword evidence="2 7" id="KW-0813">Transport</keyword>
<keyword evidence="3" id="KW-1003">Cell membrane</keyword>
<comment type="similarity">
    <text evidence="7">Belongs to the binding-protein-dependent transport system permease family.</text>
</comment>
<keyword evidence="11" id="KW-1185">Reference proteome</keyword>
<feature type="transmembrane region" description="Helical" evidence="7">
    <location>
        <begin position="285"/>
        <end position="303"/>
    </location>
</feature>
<comment type="subcellular location">
    <subcellularLocation>
        <location evidence="1 7">Cell membrane</location>
        <topology evidence="1 7">Multi-pass membrane protein</topology>
    </subcellularLocation>
</comment>
<dbReference type="Gene3D" id="1.10.3720.10">
    <property type="entry name" value="MetI-like"/>
    <property type="match status" value="1"/>
</dbReference>
<feature type="region of interest" description="Disordered" evidence="8">
    <location>
        <begin position="1"/>
        <end position="36"/>
    </location>
</feature>
<keyword evidence="4 7" id="KW-0812">Transmembrane</keyword>
<dbReference type="SUPFAM" id="SSF161098">
    <property type="entry name" value="MetI-like"/>
    <property type="match status" value="1"/>
</dbReference>
<keyword evidence="5 7" id="KW-1133">Transmembrane helix</keyword>
<dbReference type="InterPro" id="IPR000515">
    <property type="entry name" value="MetI-like"/>
</dbReference>
<name>A0A1E3KYL6_9BACL</name>
<gene>
    <name evidence="10" type="ORF">PTI45_04261</name>
</gene>
<dbReference type="CDD" id="cd06261">
    <property type="entry name" value="TM_PBP2"/>
    <property type="match status" value="1"/>
</dbReference>
<dbReference type="Proteomes" id="UP000094578">
    <property type="component" value="Unassembled WGS sequence"/>
</dbReference>
<evidence type="ECO:0000259" key="9">
    <source>
        <dbReference type="PROSITE" id="PS50928"/>
    </source>
</evidence>
<feature type="transmembrane region" description="Helical" evidence="7">
    <location>
        <begin position="221"/>
        <end position="243"/>
    </location>
</feature>
<dbReference type="STRING" id="1886670.PTI45_04261"/>
<dbReference type="Pfam" id="PF00528">
    <property type="entry name" value="BPD_transp_1"/>
    <property type="match status" value="1"/>
</dbReference>
<accession>A0A1E3KYL6</accession>
<dbReference type="EMBL" id="MDER01000086">
    <property type="protein sequence ID" value="ODP26421.1"/>
    <property type="molecule type" value="Genomic_DNA"/>
</dbReference>
<protein>
    <submittedName>
        <fullName evidence="10">Trehalose transport system permease protein SugB</fullName>
    </submittedName>
</protein>
<evidence type="ECO:0000256" key="3">
    <source>
        <dbReference type="ARBA" id="ARBA00022475"/>
    </source>
</evidence>
<keyword evidence="6 7" id="KW-0472">Membrane</keyword>
<evidence type="ECO:0000256" key="5">
    <source>
        <dbReference type="ARBA" id="ARBA00022989"/>
    </source>
</evidence>
<evidence type="ECO:0000256" key="2">
    <source>
        <dbReference type="ARBA" id="ARBA00022448"/>
    </source>
</evidence>
<evidence type="ECO:0000313" key="10">
    <source>
        <dbReference type="EMBL" id="ODP26421.1"/>
    </source>
</evidence>
<feature type="transmembrane region" description="Helical" evidence="7">
    <location>
        <begin position="146"/>
        <end position="170"/>
    </location>
</feature>
<dbReference type="PATRIC" id="fig|1886670.3.peg.4292"/>
<feature type="transmembrane region" description="Helical" evidence="7">
    <location>
        <begin position="182"/>
        <end position="200"/>
    </location>
</feature>
<evidence type="ECO:0000313" key="11">
    <source>
        <dbReference type="Proteomes" id="UP000094578"/>
    </source>
</evidence>
<evidence type="ECO:0000256" key="1">
    <source>
        <dbReference type="ARBA" id="ARBA00004651"/>
    </source>
</evidence>
<dbReference type="PROSITE" id="PS50928">
    <property type="entry name" value="ABC_TM1"/>
    <property type="match status" value="1"/>
</dbReference>
<dbReference type="PANTHER" id="PTHR43744:SF12">
    <property type="entry name" value="ABC TRANSPORTER PERMEASE PROTEIN MG189-RELATED"/>
    <property type="match status" value="1"/>
</dbReference>
<feature type="compositionally biased region" description="Polar residues" evidence="8">
    <location>
        <begin position="25"/>
        <end position="36"/>
    </location>
</feature>
<feature type="compositionally biased region" description="Basic and acidic residues" evidence="8">
    <location>
        <begin position="1"/>
        <end position="11"/>
    </location>
</feature>
<sequence length="320" mass="36164">MNMTRVEKKETSYPPITASRHESGSRSQQTGGKSNAPANVTRYRWSTGQLVRYVLLTIISLLMVFPFYWMVMSGFKTNDEIFRFPPTFWPETFLWSNYIDAWHSAPFARYILNSIGVGAAISLLQIINSSMMAYALTHMRFRLKGLFTGIVLLGYMIPSTAVYLPSYLILSKLQLLDSYTGLILSNCVSVFSIFLIRQAFMQISHELVEAGQLDGASHFRILWTIITPLAHSTFAVMVLITFIEQYNNYFWPMLITKSPDLQLVSAGLRSFFVEGGAYGLKWPQIMAASAFTIAPLLILFLFTQKTIMQSVNMSAGVNKS</sequence>
<feature type="transmembrane region" description="Helical" evidence="7">
    <location>
        <begin position="50"/>
        <end position="69"/>
    </location>
</feature>
<dbReference type="GO" id="GO:0055085">
    <property type="term" value="P:transmembrane transport"/>
    <property type="evidence" value="ECO:0007669"/>
    <property type="project" value="InterPro"/>
</dbReference>
<feature type="domain" description="ABC transmembrane type-1" evidence="9">
    <location>
        <begin position="111"/>
        <end position="303"/>
    </location>
</feature>
<evidence type="ECO:0000256" key="7">
    <source>
        <dbReference type="RuleBase" id="RU363032"/>
    </source>
</evidence>
<evidence type="ECO:0000256" key="6">
    <source>
        <dbReference type="ARBA" id="ARBA00023136"/>
    </source>
</evidence>
<dbReference type="AlphaFoldDB" id="A0A1E3KYL6"/>
<proteinExistence type="inferred from homology"/>
<dbReference type="PANTHER" id="PTHR43744">
    <property type="entry name" value="ABC TRANSPORTER PERMEASE PROTEIN MG189-RELATED-RELATED"/>
    <property type="match status" value="1"/>
</dbReference>
<dbReference type="GO" id="GO:0005886">
    <property type="term" value="C:plasma membrane"/>
    <property type="evidence" value="ECO:0007669"/>
    <property type="project" value="UniProtKB-SubCell"/>
</dbReference>
<organism evidence="10 11">
    <name type="scientific">Paenibacillus nuruki</name>
    <dbReference type="NCBI Taxonomy" id="1886670"/>
    <lineage>
        <taxon>Bacteria</taxon>
        <taxon>Bacillati</taxon>
        <taxon>Bacillota</taxon>
        <taxon>Bacilli</taxon>
        <taxon>Bacillales</taxon>
        <taxon>Paenibacillaceae</taxon>
        <taxon>Paenibacillus</taxon>
    </lineage>
</organism>